<reference evidence="7" key="1">
    <citation type="submission" date="2023-08" db="EMBL/GenBank/DDBJ databases">
        <title>Black Yeasts Isolated from many extreme environments.</title>
        <authorList>
            <person name="Coleine C."/>
            <person name="Stajich J.E."/>
            <person name="Selbmann L."/>
        </authorList>
    </citation>
    <scope>NUCLEOTIDE SEQUENCE</scope>
    <source>
        <strain evidence="7">CCFEE 5401</strain>
    </source>
</reference>
<comment type="subcellular location">
    <subcellularLocation>
        <location evidence="1">Membrane</location>
        <topology evidence="1">Single-pass membrane protein</topology>
    </subcellularLocation>
</comment>
<dbReference type="InterPro" id="IPR016169">
    <property type="entry name" value="FAD-bd_PCMH_sub2"/>
</dbReference>
<dbReference type="PANTHER" id="PTHR10801">
    <property type="entry name" value="24-DEHYDROCHOLESTEROL REDUCTASE"/>
    <property type="match status" value="1"/>
</dbReference>
<dbReference type="SUPFAM" id="SSF56176">
    <property type="entry name" value="FAD-binding/transporter-associated domain-like"/>
    <property type="match status" value="1"/>
</dbReference>
<evidence type="ECO:0000256" key="3">
    <source>
        <dbReference type="ARBA" id="ARBA00022692"/>
    </source>
</evidence>
<dbReference type="InterPro" id="IPR040165">
    <property type="entry name" value="Diminuto-like"/>
</dbReference>
<evidence type="ECO:0000256" key="2">
    <source>
        <dbReference type="ARBA" id="ARBA00012405"/>
    </source>
</evidence>
<dbReference type="GO" id="GO:0050614">
    <property type="term" value="F:Delta24-sterol reductase activity"/>
    <property type="evidence" value="ECO:0007669"/>
    <property type="project" value="UniProtKB-EC"/>
</dbReference>
<dbReference type="Proteomes" id="UP001310890">
    <property type="component" value="Unassembled WGS sequence"/>
</dbReference>
<feature type="domain" description="FAD-binding PCMH-type" evidence="6">
    <location>
        <begin position="21"/>
        <end position="199"/>
    </location>
</feature>
<dbReference type="InterPro" id="IPR016166">
    <property type="entry name" value="FAD-bd_PCMH"/>
</dbReference>
<gene>
    <name evidence="7" type="ORF">LTR62_000278</name>
</gene>
<dbReference type="GO" id="GO:0005737">
    <property type="term" value="C:cytoplasm"/>
    <property type="evidence" value="ECO:0007669"/>
    <property type="project" value="TreeGrafter"/>
</dbReference>
<accession>A0AAN7YNT6</accession>
<dbReference type="EMBL" id="JAVRRL010000001">
    <property type="protein sequence ID" value="KAK5119067.1"/>
    <property type="molecule type" value="Genomic_DNA"/>
</dbReference>
<proteinExistence type="predicted"/>
<dbReference type="PROSITE" id="PS51387">
    <property type="entry name" value="FAD_PCMH"/>
    <property type="match status" value="1"/>
</dbReference>
<evidence type="ECO:0000259" key="6">
    <source>
        <dbReference type="PROSITE" id="PS51387"/>
    </source>
</evidence>
<keyword evidence="5" id="KW-0472">Membrane</keyword>
<evidence type="ECO:0000313" key="7">
    <source>
        <dbReference type="EMBL" id="KAK5119067.1"/>
    </source>
</evidence>
<dbReference type="GO" id="GO:0016020">
    <property type="term" value="C:membrane"/>
    <property type="evidence" value="ECO:0007669"/>
    <property type="project" value="UniProtKB-SubCell"/>
</dbReference>
<dbReference type="InterPro" id="IPR006094">
    <property type="entry name" value="Oxid_FAD_bind_N"/>
</dbReference>
<dbReference type="PANTHER" id="PTHR10801:SF10">
    <property type="entry name" value="FAD BINDING DOMAIN PROTEIN (AFU_ORTHOLOGUE AFUA_6G14300)"/>
    <property type="match status" value="1"/>
</dbReference>
<evidence type="ECO:0000256" key="4">
    <source>
        <dbReference type="ARBA" id="ARBA00022989"/>
    </source>
</evidence>
<comment type="caution">
    <text evidence="7">The sequence shown here is derived from an EMBL/GenBank/DDBJ whole genome shotgun (WGS) entry which is preliminary data.</text>
</comment>
<dbReference type="AlphaFoldDB" id="A0AAN7YNT6"/>
<name>A0AAN7YNT6_9PEZI</name>
<dbReference type="InterPro" id="IPR036318">
    <property type="entry name" value="FAD-bd_PCMH-like_sf"/>
</dbReference>
<dbReference type="FunFam" id="3.30.465.10:FF:000031">
    <property type="entry name" value="FAD binding domain protein"/>
    <property type="match status" value="1"/>
</dbReference>
<evidence type="ECO:0000313" key="8">
    <source>
        <dbReference type="Proteomes" id="UP001310890"/>
    </source>
</evidence>
<dbReference type="GO" id="GO:0008202">
    <property type="term" value="P:steroid metabolic process"/>
    <property type="evidence" value="ECO:0007669"/>
    <property type="project" value="TreeGrafter"/>
</dbReference>
<dbReference type="Pfam" id="PF01565">
    <property type="entry name" value="FAD_binding_4"/>
    <property type="match status" value="1"/>
</dbReference>
<organism evidence="7 8">
    <name type="scientific">Meristemomyces frigidus</name>
    <dbReference type="NCBI Taxonomy" id="1508187"/>
    <lineage>
        <taxon>Eukaryota</taxon>
        <taxon>Fungi</taxon>
        <taxon>Dikarya</taxon>
        <taxon>Ascomycota</taxon>
        <taxon>Pezizomycotina</taxon>
        <taxon>Dothideomycetes</taxon>
        <taxon>Dothideomycetidae</taxon>
        <taxon>Mycosphaerellales</taxon>
        <taxon>Teratosphaeriaceae</taxon>
        <taxon>Meristemomyces</taxon>
    </lineage>
</organism>
<protein>
    <recommendedName>
        <fullName evidence="2">Delta(24)-sterol reductase</fullName>
        <ecNumber evidence="2">1.3.1.72</ecNumber>
    </recommendedName>
</protein>
<keyword evidence="4" id="KW-1133">Transmembrane helix</keyword>
<evidence type="ECO:0000256" key="5">
    <source>
        <dbReference type="ARBA" id="ARBA00023136"/>
    </source>
</evidence>
<dbReference type="GO" id="GO:0000246">
    <property type="term" value="F:Delta24(24-1) sterol reductase activity"/>
    <property type="evidence" value="ECO:0007669"/>
    <property type="project" value="TreeGrafter"/>
</dbReference>
<evidence type="ECO:0000256" key="1">
    <source>
        <dbReference type="ARBA" id="ARBA00004167"/>
    </source>
</evidence>
<keyword evidence="3" id="KW-0812">Transmembrane</keyword>
<dbReference type="EC" id="1.3.1.72" evidence="2"/>
<dbReference type="Gene3D" id="3.30.465.10">
    <property type="match status" value="1"/>
</dbReference>
<sequence>MSRDVRPAANGWSQWTSDASINGSTVAALRTHSREVDLVAKSVRSFYERGEKFRINHGSTNSTRSGTGRDPGKVVDTSRLNRVLLVTDGDAGKPYALVEPNVPMDRLVEETLKYGLIPPVVMEFPGITVGGGYAGTSGESSSFKHGFFDQTLEQVEMVLANGEVVVCSEDEHRDLFRGAAGAVGTLGVTTLVKLQLQKAKKYVEVTYHPVEGGMDEATAKLQLFTKRTNDYDYIDGIMYSKLRGAIITAHMTETLSRDLPIQRFSAASDPWFYLHVQQRISQRSEPCSEIIPLPDYLFRYDRGGFWVGAAAFKYFKPTPFNDTMRWFLDDFLHTRMLYTALHTSGQNELMIVQDLALPYDTAKEFVDFTDSEFGIFPLWLCPLKQSPSPTMHPHVDQYEADGSTLKPMLNVGLWGLAPAGHKAFLQANQDLERKLLELGGMKWLYAQTYYTEEQFWSQFDKPAYDALRRKYHATGLPTVYDKVRAEDEVKRADREGQKTWKQAAIDTWPLSGLYGLIKAIAGRSYIDARSSSWKDWVPRS</sequence>
<dbReference type="GO" id="GO:0071949">
    <property type="term" value="F:FAD binding"/>
    <property type="evidence" value="ECO:0007669"/>
    <property type="project" value="InterPro"/>
</dbReference>